<evidence type="ECO:0000256" key="4">
    <source>
        <dbReference type="ARBA" id="ARBA00010561"/>
    </source>
</evidence>
<dbReference type="HAMAP" id="MF_00719">
    <property type="entry name" value="CobS"/>
    <property type="match status" value="1"/>
</dbReference>
<keyword evidence="12 19" id="KW-1133">Transmembrane helix</keyword>
<dbReference type="EC" id="2.7.8.26" evidence="5 19"/>
<evidence type="ECO:0000256" key="5">
    <source>
        <dbReference type="ARBA" id="ARBA00013200"/>
    </source>
</evidence>
<comment type="function">
    <text evidence="14 19">Joins adenosylcobinamide-GDP and alpha-ribazole to generate adenosylcobalamin (Ado-cobalamin). Also synthesizes adenosylcobalamin 5'-phosphate from adenosylcobinamide-GDP and alpha-ribazole 5'-phosphate.</text>
</comment>
<keyword evidence="9 19" id="KW-0808">Transferase</keyword>
<evidence type="ECO:0000256" key="3">
    <source>
        <dbReference type="ARBA" id="ARBA00004663"/>
    </source>
</evidence>
<evidence type="ECO:0000256" key="7">
    <source>
        <dbReference type="ARBA" id="ARBA00022475"/>
    </source>
</evidence>
<evidence type="ECO:0000256" key="19">
    <source>
        <dbReference type="HAMAP-Rule" id="MF_00719"/>
    </source>
</evidence>
<keyword evidence="11 19" id="KW-0460">Magnesium</keyword>
<keyword evidence="13 19" id="KW-0472">Membrane</keyword>
<evidence type="ECO:0000256" key="16">
    <source>
        <dbReference type="ARBA" id="ARBA00032853"/>
    </source>
</evidence>
<evidence type="ECO:0000313" key="21">
    <source>
        <dbReference type="Proteomes" id="UP001621714"/>
    </source>
</evidence>
<evidence type="ECO:0000256" key="6">
    <source>
        <dbReference type="ARBA" id="ARBA00015850"/>
    </source>
</evidence>
<comment type="cofactor">
    <cofactor evidence="1 19">
        <name>Mg(2+)</name>
        <dbReference type="ChEBI" id="CHEBI:18420"/>
    </cofactor>
</comment>
<evidence type="ECO:0000256" key="15">
    <source>
        <dbReference type="ARBA" id="ARBA00032605"/>
    </source>
</evidence>
<reference evidence="20 21" key="1">
    <citation type="submission" date="2024-02" db="EMBL/GenBank/DDBJ databases">
        <title>Marinospirillum sp. MEB 164 isolated from Lonar lake sediment.</title>
        <authorList>
            <person name="Joshi A."/>
            <person name="Thite S."/>
        </authorList>
    </citation>
    <scope>NUCLEOTIDE SEQUENCE [LARGE SCALE GENOMIC DNA]</scope>
    <source>
        <strain evidence="20 21">MEB164</strain>
    </source>
</reference>
<feature type="transmembrane region" description="Helical" evidence="19">
    <location>
        <begin position="204"/>
        <end position="223"/>
    </location>
</feature>
<name>A0ABW8PYV5_9GAMM</name>
<evidence type="ECO:0000256" key="12">
    <source>
        <dbReference type="ARBA" id="ARBA00022989"/>
    </source>
</evidence>
<comment type="catalytic activity">
    <reaction evidence="17 19">
        <text>alpha-ribazole + adenosylcob(III)inamide-GDP = adenosylcob(III)alamin + GMP + H(+)</text>
        <dbReference type="Rhea" id="RHEA:16049"/>
        <dbReference type="ChEBI" id="CHEBI:10329"/>
        <dbReference type="ChEBI" id="CHEBI:15378"/>
        <dbReference type="ChEBI" id="CHEBI:18408"/>
        <dbReference type="ChEBI" id="CHEBI:58115"/>
        <dbReference type="ChEBI" id="CHEBI:60487"/>
        <dbReference type="EC" id="2.7.8.26"/>
    </reaction>
</comment>
<evidence type="ECO:0000313" key="20">
    <source>
        <dbReference type="EMBL" id="MFK7161461.1"/>
    </source>
</evidence>
<dbReference type="GO" id="GO:0051073">
    <property type="term" value="F:adenosylcobinamide-GDP ribazoletransferase activity"/>
    <property type="evidence" value="ECO:0007669"/>
    <property type="project" value="UniProtKB-EC"/>
</dbReference>
<feature type="transmembrane region" description="Helical" evidence="19">
    <location>
        <begin position="39"/>
        <end position="63"/>
    </location>
</feature>
<evidence type="ECO:0000256" key="11">
    <source>
        <dbReference type="ARBA" id="ARBA00022842"/>
    </source>
</evidence>
<comment type="pathway">
    <text evidence="3 19">Cofactor biosynthesis; adenosylcobalamin biosynthesis; adenosylcobalamin from cob(II)yrinate a,c-diamide: step 7/7.</text>
</comment>
<dbReference type="InterPro" id="IPR003805">
    <property type="entry name" value="CobS"/>
</dbReference>
<comment type="similarity">
    <text evidence="4 19">Belongs to the CobS family.</text>
</comment>
<evidence type="ECO:0000256" key="9">
    <source>
        <dbReference type="ARBA" id="ARBA00022679"/>
    </source>
</evidence>
<evidence type="ECO:0000256" key="1">
    <source>
        <dbReference type="ARBA" id="ARBA00001946"/>
    </source>
</evidence>
<evidence type="ECO:0000256" key="10">
    <source>
        <dbReference type="ARBA" id="ARBA00022692"/>
    </source>
</evidence>
<protein>
    <recommendedName>
        <fullName evidence="6 19">Adenosylcobinamide-GDP ribazoletransferase</fullName>
        <ecNumber evidence="5 19">2.7.8.26</ecNumber>
    </recommendedName>
    <alternativeName>
        <fullName evidence="16 19">Cobalamin synthase</fullName>
    </alternativeName>
    <alternativeName>
        <fullName evidence="15 19">Cobalamin-5'-phosphate synthase</fullName>
    </alternativeName>
</protein>
<keyword evidence="21" id="KW-1185">Reference proteome</keyword>
<dbReference type="NCBIfam" id="TIGR00317">
    <property type="entry name" value="cobS"/>
    <property type="match status" value="1"/>
</dbReference>
<accession>A0ABW8PYV5</accession>
<evidence type="ECO:0000256" key="8">
    <source>
        <dbReference type="ARBA" id="ARBA00022573"/>
    </source>
</evidence>
<comment type="subcellular location">
    <subcellularLocation>
        <location evidence="2 19">Cell membrane</location>
        <topology evidence="2 19">Multi-pass membrane protein</topology>
    </subcellularLocation>
</comment>
<comment type="caution">
    <text evidence="19">Lacks conserved residue(s) required for the propagation of feature annotation.</text>
</comment>
<dbReference type="PANTHER" id="PTHR34148">
    <property type="entry name" value="ADENOSYLCOBINAMIDE-GDP RIBAZOLETRANSFERASE"/>
    <property type="match status" value="1"/>
</dbReference>
<dbReference type="PANTHER" id="PTHR34148:SF1">
    <property type="entry name" value="ADENOSYLCOBINAMIDE-GDP RIBAZOLETRANSFERASE"/>
    <property type="match status" value="1"/>
</dbReference>
<dbReference type="Pfam" id="PF02654">
    <property type="entry name" value="CobS"/>
    <property type="match status" value="1"/>
</dbReference>
<organism evidence="20 21">
    <name type="scientific">Marinospirillum alkalitolerans</name>
    <dbReference type="NCBI Taxonomy" id="3123374"/>
    <lineage>
        <taxon>Bacteria</taxon>
        <taxon>Pseudomonadati</taxon>
        <taxon>Pseudomonadota</taxon>
        <taxon>Gammaproteobacteria</taxon>
        <taxon>Oceanospirillales</taxon>
        <taxon>Oceanospirillaceae</taxon>
        <taxon>Marinospirillum</taxon>
    </lineage>
</organism>
<sequence>MHVLKQELRLVLVALQFLTRLPLPQLAQFDPQWLHQSARYFPLVGLLIGSGLALAFALLSWLFNPVIAALGSTACGLILTGAFHEDGFADTCDALGGSVSREKALDIMKDSRLGTYGTAGLILMLGLKVSLLASLPITLACWALIFSHSWSRWFSISLIACLPYAGDLEHAKAKPLAQHLTRTQAATALVPPLALLLGTSWLAWPWWSAALPLALMLFSSLWMSRVLKKRLGGYTGDGLGATQQLAELASYAGWFLVWAHV</sequence>
<dbReference type="Proteomes" id="UP001621714">
    <property type="component" value="Unassembled WGS sequence"/>
</dbReference>
<comment type="catalytic activity">
    <reaction evidence="18 19">
        <text>alpha-ribazole 5'-phosphate + adenosylcob(III)inamide-GDP = adenosylcob(III)alamin 5'-phosphate + GMP + H(+)</text>
        <dbReference type="Rhea" id="RHEA:23560"/>
        <dbReference type="ChEBI" id="CHEBI:15378"/>
        <dbReference type="ChEBI" id="CHEBI:57918"/>
        <dbReference type="ChEBI" id="CHEBI:58115"/>
        <dbReference type="ChEBI" id="CHEBI:60487"/>
        <dbReference type="ChEBI" id="CHEBI:60493"/>
        <dbReference type="EC" id="2.7.8.26"/>
    </reaction>
</comment>
<dbReference type="EMBL" id="JBANFI010000006">
    <property type="protein sequence ID" value="MFK7161461.1"/>
    <property type="molecule type" value="Genomic_DNA"/>
</dbReference>
<keyword evidence="8 19" id="KW-0169">Cobalamin biosynthesis</keyword>
<proteinExistence type="inferred from homology"/>
<gene>
    <name evidence="19 20" type="primary">cobS</name>
    <name evidence="20" type="ORF">V6U78_10475</name>
</gene>
<feature type="transmembrane region" description="Helical" evidence="19">
    <location>
        <begin position="118"/>
        <end position="145"/>
    </location>
</feature>
<keyword evidence="7 19" id="KW-1003">Cell membrane</keyword>
<evidence type="ECO:0000256" key="14">
    <source>
        <dbReference type="ARBA" id="ARBA00025228"/>
    </source>
</evidence>
<evidence type="ECO:0000256" key="18">
    <source>
        <dbReference type="ARBA" id="ARBA00049504"/>
    </source>
</evidence>
<keyword evidence="10 19" id="KW-0812">Transmembrane</keyword>
<dbReference type="RefSeq" id="WP_405340326.1">
    <property type="nucleotide sequence ID" value="NZ_JBANFI010000006.1"/>
</dbReference>
<evidence type="ECO:0000256" key="13">
    <source>
        <dbReference type="ARBA" id="ARBA00023136"/>
    </source>
</evidence>
<evidence type="ECO:0000256" key="2">
    <source>
        <dbReference type="ARBA" id="ARBA00004651"/>
    </source>
</evidence>
<evidence type="ECO:0000256" key="17">
    <source>
        <dbReference type="ARBA" id="ARBA00048623"/>
    </source>
</evidence>
<comment type="caution">
    <text evidence="20">The sequence shown here is derived from an EMBL/GenBank/DDBJ whole genome shotgun (WGS) entry which is preliminary data.</text>
</comment>